<dbReference type="PIRSF" id="PIRSF016202">
    <property type="entry name" value="PH1107"/>
    <property type="match status" value="1"/>
</dbReference>
<dbReference type="PANTHER" id="PTHR34106">
    <property type="entry name" value="GLYCOSIDASE"/>
    <property type="match status" value="1"/>
</dbReference>
<dbReference type="EMBL" id="BMPI01000033">
    <property type="protein sequence ID" value="GGM50592.1"/>
    <property type="molecule type" value="Genomic_DNA"/>
</dbReference>
<comment type="caution">
    <text evidence="4">The sequence shown here is derived from an EMBL/GenBank/DDBJ whole genome shotgun (WGS) entry which is preliminary data.</text>
</comment>
<dbReference type="CDD" id="cd18615">
    <property type="entry name" value="GH130"/>
    <property type="match status" value="1"/>
</dbReference>
<dbReference type="PANTHER" id="PTHR34106:SF5">
    <property type="entry name" value="GLYCOSIDASE"/>
    <property type="match status" value="1"/>
</dbReference>
<keyword evidence="1" id="KW-0328">Glycosyltransferase</keyword>
<name>A0A917U1D3_9ACTN</name>
<dbReference type="InterPro" id="IPR007184">
    <property type="entry name" value="Mannoside_phosphorylase"/>
</dbReference>
<reference evidence="4" key="2">
    <citation type="submission" date="2020-09" db="EMBL/GenBank/DDBJ databases">
        <authorList>
            <person name="Sun Q."/>
            <person name="Ohkuma M."/>
        </authorList>
    </citation>
    <scope>NUCLEOTIDE SEQUENCE</scope>
    <source>
        <strain evidence="4">JCM 19831</strain>
    </source>
</reference>
<evidence type="ECO:0000256" key="1">
    <source>
        <dbReference type="ARBA" id="ARBA00022676"/>
    </source>
</evidence>
<dbReference type="Proteomes" id="UP000642070">
    <property type="component" value="Unassembled WGS sequence"/>
</dbReference>
<evidence type="ECO:0000256" key="2">
    <source>
        <dbReference type="ARBA" id="ARBA00022679"/>
    </source>
</evidence>
<comment type="similarity">
    <text evidence="3">Belongs to the glycosyl hydrolase 130 family.</text>
</comment>
<dbReference type="Pfam" id="PF04041">
    <property type="entry name" value="Glyco_hydro_130"/>
    <property type="match status" value="1"/>
</dbReference>
<dbReference type="Gene3D" id="2.115.10.20">
    <property type="entry name" value="Glycosyl hydrolase domain, family 43"/>
    <property type="match status" value="1"/>
</dbReference>
<dbReference type="InterPro" id="IPR023296">
    <property type="entry name" value="Glyco_hydro_beta-prop_sf"/>
</dbReference>
<evidence type="ECO:0000313" key="5">
    <source>
        <dbReference type="Proteomes" id="UP000642070"/>
    </source>
</evidence>
<dbReference type="GO" id="GO:0016798">
    <property type="term" value="F:hydrolase activity, acting on glycosyl bonds"/>
    <property type="evidence" value="ECO:0007669"/>
    <property type="project" value="UniProtKB-KW"/>
</dbReference>
<organism evidence="4 5">
    <name type="scientific">Dactylosporangium sucinum</name>
    <dbReference type="NCBI Taxonomy" id="1424081"/>
    <lineage>
        <taxon>Bacteria</taxon>
        <taxon>Bacillati</taxon>
        <taxon>Actinomycetota</taxon>
        <taxon>Actinomycetes</taxon>
        <taxon>Micromonosporales</taxon>
        <taxon>Micromonosporaceae</taxon>
        <taxon>Dactylosporangium</taxon>
    </lineage>
</organism>
<evidence type="ECO:0000256" key="3">
    <source>
        <dbReference type="ARBA" id="ARBA00024356"/>
    </source>
</evidence>
<proteinExistence type="inferred from homology"/>
<keyword evidence="2" id="KW-0808">Transferase</keyword>
<dbReference type="AlphaFoldDB" id="A0A917U1D3"/>
<protein>
    <submittedName>
        <fullName evidence="4">Glycosidase</fullName>
    </submittedName>
</protein>
<dbReference type="RefSeq" id="WP_190253361.1">
    <property type="nucleotide sequence ID" value="NZ_BMPI01000033.1"/>
</dbReference>
<dbReference type="GO" id="GO:0016757">
    <property type="term" value="F:glycosyltransferase activity"/>
    <property type="evidence" value="ECO:0007669"/>
    <property type="project" value="UniProtKB-KW"/>
</dbReference>
<sequence>MHFDAELFHREASNPLLRAGDWPYPINSVFNPGACMHNGDTVLLCRIEDRRGISHLTVARSKDGRTNWVVEGKPLIADDPTDAHSCWGVEDPRITYVEELGGYVIAYTSYGPGGPCVALARTEDFLSVEPLGIVMPPEDKNASLLPRKIDGQYVLFHRPVSVLSARADVWLSKSQDLRSWTTPEPVMQARSGPWWDATRIGMGPPPIETPHGWLAVYHGVKAMVATSIYRVGLVMLDLDDPTKVIRRTPSWVLGPDADYERVGDVPNVVFPTGLVHDEARDELRMYYGAADLTVAMASARYSEVVDYLVSLPPEGE</sequence>
<keyword evidence="5" id="KW-1185">Reference proteome</keyword>
<keyword evidence="4" id="KW-0378">Hydrolase</keyword>
<gene>
    <name evidence="4" type="ORF">GCM10007977_060420</name>
</gene>
<accession>A0A917U1D3</accession>
<dbReference type="SUPFAM" id="SSF75005">
    <property type="entry name" value="Arabinanase/levansucrase/invertase"/>
    <property type="match status" value="1"/>
</dbReference>
<keyword evidence="4" id="KW-0326">Glycosidase</keyword>
<reference evidence="4" key="1">
    <citation type="journal article" date="2014" name="Int. J. Syst. Evol. Microbiol.">
        <title>Complete genome sequence of Corynebacterium casei LMG S-19264T (=DSM 44701T), isolated from a smear-ripened cheese.</title>
        <authorList>
            <consortium name="US DOE Joint Genome Institute (JGI-PGF)"/>
            <person name="Walter F."/>
            <person name="Albersmeier A."/>
            <person name="Kalinowski J."/>
            <person name="Ruckert C."/>
        </authorList>
    </citation>
    <scope>NUCLEOTIDE SEQUENCE</scope>
    <source>
        <strain evidence="4">JCM 19831</strain>
    </source>
</reference>
<evidence type="ECO:0000313" key="4">
    <source>
        <dbReference type="EMBL" id="GGM50592.1"/>
    </source>
</evidence>